<evidence type="ECO:0000256" key="1">
    <source>
        <dbReference type="SAM" id="SignalP"/>
    </source>
</evidence>
<dbReference type="Proteomes" id="UP000483286">
    <property type="component" value="Unassembled WGS sequence"/>
</dbReference>
<keyword evidence="1" id="KW-0732">Signal</keyword>
<name>A0A7C9I0U5_9DEIO</name>
<keyword evidence="3" id="KW-1185">Reference proteome</keyword>
<feature type="signal peptide" evidence="1">
    <location>
        <begin position="1"/>
        <end position="18"/>
    </location>
</feature>
<evidence type="ECO:0000313" key="3">
    <source>
        <dbReference type="Proteomes" id="UP000483286"/>
    </source>
</evidence>
<dbReference type="RefSeq" id="WP_157457201.1">
    <property type="nucleotide sequence ID" value="NZ_WQLB01000001.1"/>
</dbReference>
<sequence>MSGSVLSPLQWAVLSAYAALLPSGELRAALEAVTRQHAPQAARQRVGLTLAEAAGMMKRGHLTEFGQDAARAYLPRLNLGGQA</sequence>
<gene>
    <name evidence="2" type="ORF">GO986_00090</name>
</gene>
<organism evidence="2 3">
    <name type="scientific">Deinococcus arboris</name>
    <dbReference type="NCBI Taxonomy" id="2682977"/>
    <lineage>
        <taxon>Bacteria</taxon>
        <taxon>Thermotogati</taxon>
        <taxon>Deinococcota</taxon>
        <taxon>Deinococci</taxon>
        <taxon>Deinococcales</taxon>
        <taxon>Deinococcaceae</taxon>
        <taxon>Deinococcus</taxon>
    </lineage>
</organism>
<feature type="chain" id="PRO_5028888303" evidence="1">
    <location>
        <begin position="19"/>
        <end position="83"/>
    </location>
</feature>
<protein>
    <submittedName>
        <fullName evidence="2">Uncharacterized protein</fullName>
    </submittedName>
</protein>
<evidence type="ECO:0000313" key="2">
    <source>
        <dbReference type="EMBL" id="MVN85171.1"/>
    </source>
</evidence>
<accession>A0A7C9I0U5</accession>
<proteinExistence type="predicted"/>
<reference evidence="2 3" key="1">
    <citation type="submission" date="2019-12" db="EMBL/GenBank/DDBJ databases">
        <title>Deinococcus sp. HMF7620 Genome sequencing and assembly.</title>
        <authorList>
            <person name="Kang H."/>
            <person name="Kim H."/>
            <person name="Joh K."/>
        </authorList>
    </citation>
    <scope>NUCLEOTIDE SEQUENCE [LARGE SCALE GENOMIC DNA]</scope>
    <source>
        <strain evidence="2 3">HMF7620</strain>
    </source>
</reference>
<dbReference type="AlphaFoldDB" id="A0A7C9I0U5"/>
<comment type="caution">
    <text evidence="2">The sequence shown here is derived from an EMBL/GenBank/DDBJ whole genome shotgun (WGS) entry which is preliminary data.</text>
</comment>
<dbReference type="EMBL" id="WQLB01000001">
    <property type="protein sequence ID" value="MVN85171.1"/>
    <property type="molecule type" value="Genomic_DNA"/>
</dbReference>